<keyword evidence="1 4" id="KW-0808">Transferase</keyword>
<accession>A0A0R1NUK7</accession>
<organism evidence="4 5">
    <name type="scientific">Lentilactobacillus kisonensis DSM 19906 = JCM 15041</name>
    <dbReference type="NCBI Taxonomy" id="1423766"/>
    <lineage>
        <taxon>Bacteria</taxon>
        <taxon>Bacillati</taxon>
        <taxon>Bacillota</taxon>
        <taxon>Bacilli</taxon>
        <taxon>Lactobacillales</taxon>
        <taxon>Lactobacillaceae</taxon>
        <taxon>Lentilactobacillus</taxon>
    </lineage>
</organism>
<dbReference type="Gene3D" id="3.40.630.30">
    <property type="match status" value="1"/>
</dbReference>
<evidence type="ECO:0000313" key="5">
    <source>
        <dbReference type="Proteomes" id="UP000051439"/>
    </source>
</evidence>
<keyword evidence="5" id="KW-1185">Reference proteome</keyword>
<sequence length="145" mass="16364">MNTMTMFVENSKPIRAAATYIRMSVFVLERGIALSDEFDDKDSEKMIYAVLFEGKQPVATCRFENPEPGTLRIGRVATLKAYRGHGYGRQVITAMETRAKKMGMSHSLIHSELTAQGFYERMGYHVVSDTFMEDGVPCVVVKKKL</sequence>
<dbReference type="PANTHER" id="PTHR43877:SF2">
    <property type="entry name" value="AMINOALKYLPHOSPHONATE N-ACETYLTRANSFERASE-RELATED"/>
    <property type="match status" value="1"/>
</dbReference>
<dbReference type="PANTHER" id="PTHR43877">
    <property type="entry name" value="AMINOALKYLPHOSPHONATE N-ACETYLTRANSFERASE-RELATED-RELATED"/>
    <property type="match status" value="1"/>
</dbReference>
<feature type="domain" description="N-acetyltransferase" evidence="3">
    <location>
        <begin position="5"/>
        <end position="145"/>
    </location>
</feature>
<dbReference type="GO" id="GO:0016747">
    <property type="term" value="F:acyltransferase activity, transferring groups other than amino-acyl groups"/>
    <property type="evidence" value="ECO:0007669"/>
    <property type="project" value="InterPro"/>
</dbReference>
<dbReference type="Pfam" id="PF13673">
    <property type="entry name" value="Acetyltransf_10"/>
    <property type="match status" value="1"/>
</dbReference>
<dbReference type="Proteomes" id="UP000051439">
    <property type="component" value="Unassembled WGS sequence"/>
</dbReference>
<dbReference type="PATRIC" id="fig|1423766.4.peg.1492"/>
<name>A0A0R1NUK7_9LACO</name>
<comment type="caution">
    <text evidence="4">The sequence shown here is derived from an EMBL/GenBank/DDBJ whole genome shotgun (WGS) entry which is preliminary data.</text>
</comment>
<protein>
    <submittedName>
        <fullName evidence="4">Acetyltransferase, GNAT family</fullName>
    </submittedName>
</protein>
<evidence type="ECO:0000256" key="2">
    <source>
        <dbReference type="ARBA" id="ARBA00023315"/>
    </source>
</evidence>
<dbReference type="InterPro" id="IPR000182">
    <property type="entry name" value="GNAT_dom"/>
</dbReference>
<dbReference type="AlphaFoldDB" id="A0A0R1NUK7"/>
<gene>
    <name evidence="4" type="ORF">FC98_GL001440</name>
</gene>
<evidence type="ECO:0000313" key="4">
    <source>
        <dbReference type="EMBL" id="KRL20499.1"/>
    </source>
</evidence>
<dbReference type="SUPFAM" id="SSF55729">
    <property type="entry name" value="Acyl-CoA N-acyltransferases (Nat)"/>
    <property type="match status" value="1"/>
</dbReference>
<dbReference type="InterPro" id="IPR050832">
    <property type="entry name" value="Bact_Acetyltransf"/>
</dbReference>
<proteinExistence type="predicted"/>
<dbReference type="CDD" id="cd04301">
    <property type="entry name" value="NAT_SF"/>
    <property type="match status" value="1"/>
</dbReference>
<evidence type="ECO:0000256" key="1">
    <source>
        <dbReference type="ARBA" id="ARBA00022679"/>
    </source>
</evidence>
<keyword evidence="2" id="KW-0012">Acyltransferase</keyword>
<dbReference type="InterPro" id="IPR016181">
    <property type="entry name" value="Acyl_CoA_acyltransferase"/>
</dbReference>
<dbReference type="EMBL" id="AZEB01000025">
    <property type="protein sequence ID" value="KRL20499.1"/>
    <property type="molecule type" value="Genomic_DNA"/>
</dbReference>
<reference evidence="4 5" key="1">
    <citation type="journal article" date="2015" name="Genome Announc.">
        <title>Expanding the biotechnology potential of lactobacilli through comparative genomics of 213 strains and associated genera.</title>
        <authorList>
            <person name="Sun Z."/>
            <person name="Harris H.M."/>
            <person name="McCann A."/>
            <person name="Guo C."/>
            <person name="Argimon S."/>
            <person name="Zhang W."/>
            <person name="Yang X."/>
            <person name="Jeffery I.B."/>
            <person name="Cooney J.C."/>
            <person name="Kagawa T.F."/>
            <person name="Liu W."/>
            <person name="Song Y."/>
            <person name="Salvetti E."/>
            <person name="Wrobel A."/>
            <person name="Rasinkangas P."/>
            <person name="Parkhill J."/>
            <person name="Rea M.C."/>
            <person name="O'Sullivan O."/>
            <person name="Ritari J."/>
            <person name="Douillard F.P."/>
            <person name="Paul Ross R."/>
            <person name="Yang R."/>
            <person name="Briner A.E."/>
            <person name="Felis G.E."/>
            <person name="de Vos W.M."/>
            <person name="Barrangou R."/>
            <person name="Klaenhammer T.R."/>
            <person name="Caufield P.W."/>
            <person name="Cui Y."/>
            <person name="Zhang H."/>
            <person name="O'Toole P.W."/>
        </authorList>
    </citation>
    <scope>NUCLEOTIDE SEQUENCE [LARGE SCALE GENOMIC DNA]</scope>
    <source>
        <strain evidence="4 5">DSM 19906</strain>
    </source>
</reference>
<evidence type="ECO:0000259" key="3">
    <source>
        <dbReference type="PROSITE" id="PS51186"/>
    </source>
</evidence>
<dbReference type="PROSITE" id="PS51186">
    <property type="entry name" value="GNAT"/>
    <property type="match status" value="1"/>
</dbReference>